<evidence type="ECO:0000313" key="1">
    <source>
        <dbReference type="EMBL" id="KAK6730093.1"/>
    </source>
</evidence>
<organism evidence="1 2">
    <name type="scientific">Necator americanus</name>
    <name type="common">Human hookworm</name>
    <dbReference type="NCBI Taxonomy" id="51031"/>
    <lineage>
        <taxon>Eukaryota</taxon>
        <taxon>Metazoa</taxon>
        <taxon>Ecdysozoa</taxon>
        <taxon>Nematoda</taxon>
        <taxon>Chromadorea</taxon>
        <taxon>Rhabditida</taxon>
        <taxon>Rhabditina</taxon>
        <taxon>Rhabditomorpha</taxon>
        <taxon>Strongyloidea</taxon>
        <taxon>Ancylostomatidae</taxon>
        <taxon>Bunostominae</taxon>
        <taxon>Necator</taxon>
    </lineage>
</organism>
<accession>A0ABR1BUR0</accession>
<dbReference type="EMBL" id="JAVFWL010000001">
    <property type="protein sequence ID" value="KAK6730093.1"/>
    <property type="molecule type" value="Genomic_DNA"/>
</dbReference>
<protein>
    <recommendedName>
        <fullName evidence="3">Secreted protein</fullName>
    </recommendedName>
</protein>
<reference evidence="1 2" key="1">
    <citation type="submission" date="2023-08" db="EMBL/GenBank/DDBJ databases">
        <title>A Necator americanus chromosomal reference genome.</title>
        <authorList>
            <person name="Ilik V."/>
            <person name="Petrzelkova K.J."/>
            <person name="Pardy F."/>
            <person name="Fuh T."/>
            <person name="Niatou-Singa F.S."/>
            <person name="Gouil Q."/>
            <person name="Baker L."/>
            <person name="Ritchie M.E."/>
            <person name="Jex A.R."/>
            <person name="Gazzola D."/>
            <person name="Li H."/>
            <person name="Toshio Fujiwara R."/>
            <person name="Zhan B."/>
            <person name="Aroian R.V."/>
            <person name="Pafco B."/>
            <person name="Schwarz E.M."/>
        </authorList>
    </citation>
    <scope>NUCLEOTIDE SEQUENCE [LARGE SCALE GENOMIC DNA]</scope>
    <source>
        <strain evidence="1 2">Aroian</strain>
        <tissue evidence="1">Whole animal</tissue>
    </source>
</reference>
<keyword evidence="2" id="KW-1185">Reference proteome</keyword>
<dbReference type="Proteomes" id="UP001303046">
    <property type="component" value="Unassembled WGS sequence"/>
</dbReference>
<gene>
    <name evidence="1" type="primary">Necator_chrI.g3011</name>
    <name evidence="1" type="ORF">RB195_006882</name>
</gene>
<evidence type="ECO:0008006" key="3">
    <source>
        <dbReference type="Google" id="ProtNLM"/>
    </source>
</evidence>
<name>A0ABR1BUR0_NECAM</name>
<comment type="caution">
    <text evidence="1">The sequence shown here is derived from an EMBL/GenBank/DDBJ whole genome shotgun (WGS) entry which is preliminary data.</text>
</comment>
<evidence type="ECO:0000313" key="2">
    <source>
        <dbReference type="Proteomes" id="UP001303046"/>
    </source>
</evidence>
<sequence>MIPSVRASTAWHRRCAAGSTTVVVATCCHSVAAWAITLVRSSVTVSGSSWSEPAISRRPLTSEGSERTALFAALPLPPIYLFLRHNWYPPPLVFQLPTSDKRTPQLQLDCCESTFTDRFPAEVSPLFPHSPKRRGHAHSYCLPDIHASFNNMKICLRSRNGRHHAPPSAFHPYPTRLLCALWT</sequence>
<proteinExistence type="predicted"/>